<dbReference type="EMBL" id="FUZQ01000002">
    <property type="protein sequence ID" value="SKC51208.1"/>
    <property type="molecule type" value="Genomic_DNA"/>
</dbReference>
<dbReference type="Proteomes" id="UP000189777">
    <property type="component" value="Unassembled WGS sequence"/>
</dbReference>
<dbReference type="InterPro" id="IPR036388">
    <property type="entry name" value="WH-like_DNA-bd_sf"/>
</dbReference>
<gene>
    <name evidence="2" type="ORF">SAMN04324258_1426</name>
</gene>
<accession>A0A1T5JJ15</accession>
<dbReference type="CDD" id="cd00090">
    <property type="entry name" value="HTH_ARSR"/>
    <property type="match status" value="1"/>
</dbReference>
<evidence type="ECO:0000313" key="3">
    <source>
        <dbReference type="Proteomes" id="UP000189777"/>
    </source>
</evidence>
<evidence type="ECO:0000259" key="1">
    <source>
        <dbReference type="SMART" id="SM00418"/>
    </source>
</evidence>
<dbReference type="InterPro" id="IPR001845">
    <property type="entry name" value="HTH_ArsR_DNA-bd_dom"/>
</dbReference>
<name>A0A1T5JJ15_9MICO</name>
<feature type="domain" description="HTH arsR-type" evidence="1">
    <location>
        <begin position="9"/>
        <end position="99"/>
    </location>
</feature>
<sequence>MREAEAGTAQLRVLAHPTRLALLRRLRTMGPGTARALGRELGLDSGAASYHLRRLAEGGLIVEEPGLGTRRERWWRAVADSVQFDPAEHEDDLTREYVRATLAALADDLRGVAAAVPSVPREWLERAAFLDDRLWIDDGTADALRGELLAVLERYRPRSLAPDVEGQAEGRPAPTIVQVQLYRRP</sequence>
<protein>
    <submittedName>
        <fullName evidence="2">Transcriptional regulator, ArsR family</fullName>
    </submittedName>
</protein>
<proteinExistence type="predicted"/>
<dbReference type="Pfam" id="PF12840">
    <property type="entry name" value="HTH_20"/>
    <property type="match status" value="1"/>
</dbReference>
<dbReference type="GO" id="GO:0003700">
    <property type="term" value="F:DNA-binding transcription factor activity"/>
    <property type="evidence" value="ECO:0007669"/>
    <property type="project" value="InterPro"/>
</dbReference>
<dbReference type="SMART" id="SM00418">
    <property type="entry name" value="HTH_ARSR"/>
    <property type="match status" value="1"/>
</dbReference>
<dbReference type="Gene3D" id="1.10.10.10">
    <property type="entry name" value="Winged helix-like DNA-binding domain superfamily/Winged helix DNA-binding domain"/>
    <property type="match status" value="1"/>
</dbReference>
<evidence type="ECO:0000313" key="2">
    <source>
        <dbReference type="EMBL" id="SKC51208.1"/>
    </source>
</evidence>
<dbReference type="STRING" id="526729.SAMN04324258_1426"/>
<keyword evidence="3" id="KW-1185">Reference proteome</keyword>
<dbReference type="AlphaFoldDB" id="A0A1T5JJ15"/>
<dbReference type="InterPro" id="IPR011991">
    <property type="entry name" value="ArsR-like_HTH"/>
</dbReference>
<dbReference type="SUPFAM" id="SSF46785">
    <property type="entry name" value="Winged helix' DNA-binding domain"/>
    <property type="match status" value="1"/>
</dbReference>
<organism evidence="2 3">
    <name type="scientific">Krasilnikoviella flava</name>
    <dbReference type="NCBI Taxonomy" id="526729"/>
    <lineage>
        <taxon>Bacteria</taxon>
        <taxon>Bacillati</taxon>
        <taxon>Actinomycetota</taxon>
        <taxon>Actinomycetes</taxon>
        <taxon>Micrococcales</taxon>
        <taxon>Promicromonosporaceae</taxon>
        <taxon>Krasilnikoviella</taxon>
    </lineage>
</organism>
<dbReference type="InterPro" id="IPR036390">
    <property type="entry name" value="WH_DNA-bd_sf"/>
</dbReference>
<reference evidence="2 3" key="1">
    <citation type="submission" date="2017-02" db="EMBL/GenBank/DDBJ databases">
        <authorList>
            <person name="Peterson S.W."/>
        </authorList>
    </citation>
    <scope>NUCLEOTIDE SEQUENCE [LARGE SCALE GENOMIC DNA]</scope>
    <source>
        <strain evidence="2 3">DSM 21481</strain>
    </source>
</reference>